<keyword evidence="1" id="KW-0812">Transmembrane</keyword>
<dbReference type="Pfam" id="PF09997">
    <property type="entry name" value="DUF2238"/>
    <property type="match status" value="1"/>
</dbReference>
<accession>A0A832Z9I3</accession>
<dbReference type="InterPro" id="IPR014509">
    <property type="entry name" value="YjdF-like"/>
</dbReference>
<evidence type="ECO:0000313" key="2">
    <source>
        <dbReference type="EMBL" id="HIP75203.1"/>
    </source>
</evidence>
<proteinExistence type="predicted"/>
<dbReference type="Proteomes" id="UP000649326">
    <property type="component" value="Unassembled WGS sequence"/>
</dbReference>
<sequence length="195" mass="22193">MNVCRFIVFLGVISGLMYGRIDHIYRSSLAFVGLLLPEFFQRRINPHGKLQLFLSPLYNDKTMVVLSVFIAVHVSLVSVPFTTIDLFHKEWTDADVISHFLGGLAIWVIVAEVLNELSRIYTLSERQVILYSFAVTLMLGMGWEIAERLVESKIPFIQESLGNKIRDIVMDTLGGLLGVYMVKIKHFPFSIVKDN</sequence>
<dbReference type="AlphaFoldDB" id="A0A832Z9I3"/>
<feature type="transmembrane region" description="Helical" evidence="1">
    <location>
        <begin position="62"/>
        <end position="84"/>
    </location>
</feature>
<evidence type="ECO:0000256" key="1">
    <source>
        <dbReference type="SAM" id="Phobius"/>
    </source>
</evidence>
<dbReference type="EMBL" id="DQUG01000145">
    <property type="protein sequence ID" value="HIP75203.1"/>
    <property type="molecule type" value="Genomic_DNA"/>
</dbReference>
<reference evidence="2" key="1">
    <citation type="journal article" date="2020" name="ISME J.">
        <title>Gammaproteobacteria mediating utilization of methyl-, sulfur- and petroleum organic compounds in deep ocean hydrothermal plumes.</title>
        <authorList>
            <person name="Zhou Z."/>
            <person name="Liu Y."/>
            <person name="Pan J."/>
            <person name="Cron B.R."/>
            <person name="Toner B.M."/>
            <person name="Anantharaman K."/>
            <person name="Breier J.A."/>
            <person name="Dick G.J."/>
            <person name="Li M."/>
        </authorList>
    </citation>
    <scope>NUCLEOTIDE SEQUENCE</scope>
    <source>
        <strain evidence="2">SZUA-1451</strain>
    </source>
</reference>
<evidence type="ECO:0000313" key="3">
    <source>
        <dbReference type="Proteomes" id="UP000649326"/>
    </source>
</evidence>
<feature type="transmembrane region" description="Helical" evidence="1">
    <location>
        <begin position="128"/>
        <end position="146"/>
    </location>
</feature>
<keyword evidence="1" id="KW-1133">Transmembrane helix</keyword>
<name>A0A832Z9I3_9EURY</name>
<comment type="caution">
    <text evidence="2">The sequence shown here is derived from an EMBL/GenBank/DDBJ whole genome shotgun (WGS) entry which is preliminary data.</text>
</comment>
<protein>
    <submittedName>
        <fullName evidence="2">Uncharacterized protein</fullName>
    </submittedName>
</protein>
<organism evidence="2 3">
    <name type="scientific">Thermococcus paralvinellae</name>
    <dbReference type="NCBI Taxonomy" id="582419"/>
    <lineage>
        <taxon>Archaea</taxon>
        <taxon>Methanobacteriati</taxon>
        <taxon>Methanobacteriota</taxon>
        <taxon>Thermococci</taxon>
        <taxon>Thermococcales</taxon>
        <taxon>Thermococcaceae</taxon>
        <taxon>Thermococcus</taxon>
    </lineage>
</organism>
<keyword evidence="1" id="KW-0472">Membrane</keyword>
<feature type="transmembrane region" description="Helical" evidence="1">
    <location>
        <begin position="96"/>
        <end position="116"/>
    </location>
</feature>
<gene>
    <name evidence="2" type="ORF">EYH13_03495</name>
</gene>